<name>A0A0B2PDR0_GLYSO</name>
<evidence type="ECO:0000313" key="1">
    <source>
        <dbReference type="EMBL" id="KHN05743.1"/>
    </source>
</evidence>
<accession>A0A0B2PDR0</accession>
<protein>
    <submittedName>
        <fullName evidence="1">Uncharacterized protein</fullName>
    </submittedName>
</protein>
<dbReference type="Proteomes" id="UP000053555">
    <property type="component" value="Unassembled WGS sequence"/>
</dbReference>
<proteinExistence type="predicted"/>
<gene>
    <name evidence="1" type="ORF">glysoja_043694</name>
</gene>
<dbReference type="EMBL" id="KN668155">
    <property type="protein sequence ID" value="KHN05743.1"/>
    <property type="molecule type" value="Genomic_DNA"/>
</dbReference>
<sequence>MIGESSYKAKARMRDVAPLKEYGKPSKNDDDIEYSQVMRELEHAKREFFQLKLDVASVLEEKQRAEKEIEASRFCIFLNGNFCVFLRFCIVGSY</sequence>
<dbReference type="AlphaFoldDB" id="A0A0B2PDR0"/>
<reference evidence="1" key="1">
    <citation type="submission" date="2014-07" db="EMBL/GenBank/DDBJ databases">
        <title>Identification of a novel salt tolerance gene in wild soybean by whole-genome sequencing.</title>
        <authorList>
            <person name="Lam H.-M."/>
            <person name="Qi X."/>
            <person name="Li M.-W."/>
            <person name="Liu X."/>
            <person name="Xie M."/>
            <person name="Ni M."/>
            <person name="Xu X."/>
        </authorList>
    </citation>
    <scope>NUCLEOTIDE SEQUENCE [LARGE SCALE GENOMIC DNA]</scope>
    <source>
        <tissue evidence="1">Root</tissue>
    </source>
</reference>
<organism evidence="1">
    <name type="scientific">Glycine soja</name>
    <name type="common">Wild soybean</name>
    <dbReference type="NCBI Taxonomy" id="3848"/>
    <lineage>
        <taxon>Eukaryota</taxon>
        <taxon>Viridiplantae</taxon>
        <taxon>Streptophyta</taxon>
        <taxon>Embryophyta</taxon>
        <taxon>Tracheophyta</taxon>
        <taxon>Spermatophyta</taxon>
        <taxon>Magnoliopsida</taxon>
        <taxon>eudicotyledons</taxon>
        <taxon>Gunneridae</taxon>
        <taxon>Pentapetalae</taxon>
        <taxon>rosids</taxon>
        <taxon>fabids</taxon>
        <taxon>Fabales</taxon>
        <taxon>Fabaceae</taxon>
        <taxon>Papilionoideae</taxon>
        <taxon>50 kb inversion clade</taxon>
        <taxon>NPAAA clade</taxon>
        <taxon>indigoferoid/millettioid clade</taxon>
        <taxon>Phaseoleae</taxon>
        <taxon>Glycine</taxon>
        <taxon>Glycine subgen. Soja</taxon>
    </lineage>
</organism>